<gene>
    <name evidence="2" type="ORF">KA717_34450</name>
</gene>
<dbReference type="Gene3D" id="3.40.1620.10">
    <property type="entry name" value="YefM-like domain"/>
    <property type="match status" value="1"/>
</dbReference>
<dbReference type="AlphaFoldDB" id="A0A977PVE7"/>
<sequence length="63" mass="7545">MKTQTKNPEIIMRDGKPVAVILDIDIYEQMLEQIEGIEDLEYLEKIRQQPLEFRSLDDFLNNY</sequence>
<organism evidence="2">
    <name type="scientific">Woronichinia naegeliana WA131</name>
    <dbReference type="NCBI Taxonomy" id="2824559"/>
    <lineage>
        <taxon>Bacteria</taxon>
        <taxon>Bacillati</taxon>
        <taxon>Cyanobacteriota</taxon>
        <taxon>Cyanophyceae</taxon>
        <taxon>Synechococcales</taxon>
        <taxon>Coelosphaeriaceae</taxon>
        <taxon>Woronichinia</taxon>
    </lineage>
</organism>
<evidence type="ECO:0000313" key="2">
    <source>
        <dbReference type="EMBL" id="UXE60564.1"/>
    </source>
</evidence>
<name>A0A977PVE7_9CYAN</name>
<dbReference type="KEGG" id="wna:KA717_34450"/>
<evidence type="ECO:0000256" key="1">
    <source>
        <dbReference type="ARBA" id="ARBA00009981"/>
    </source>
</evidence>
<proteinExistence type="inferred from homology"/>
<dbReference type="InterPro" id="IPR036165">
    <property type="entry name" value="YefM-like_sf"/>
</dbReference>
<dbReference type="EMBL" id="CP073041">
    <property type="protein sequence ID" value="UXE60564.1"/>
    <property type="molecule type" value="Genomic_DNA"/>
</dbReference>
<reference evidence="2" key="1">
    <citation type="submission" date="2021-04" db="EMBL/GenBank/DDBJ databases">
        <title>Genome sequence of Woronichinia naegeliana from Washington state freshwater lake bloom.</title>
        <authorList>
            <person name="Dreher T.W."/>
        </authorList>
    </citation>
    <scope>NUCLEOTIDE SEQUENCE</scope>
    <source>
        <strain evidence="2">WA131</strain>
    </source>
</reference>
<dbReference type="Proteomes" id="UP001065613">
    <property type="component" value="Chromosome"/>
</dbReference>
<dbReference type="SUPFAM" id="SSF143120">
    <property type="entry name" value="YefM-like"/>
    <property type="match status" value="1"/>
</dbReference>
<accession>A0A977PVE7</accession>
<protein>
    <submittedName>
        <fullName evidence="2">Type II toxin-antitoxin system Phd/YefM family antitoxin</fullName>
    </submittedName>
</protein>
<comment type="similarity">
    <text evidence="1">Belongs to the phD/YefM antitoxin family.</text>
</comment>